<keyword evidence="2" id="KW-1133">Transmembrane helix</keyword>
<dbReference type="EMBL" id="BPLR01019384">
    <property type="protein sequence ID" value="GIX67214.1"/>
    <property type="molecule type" value="Genomic_DNA"/>
</dbReference>
<keyword evidence="5" id="KW-1185">Reference proteome</keyword>
<feature type="non-terminal residue" evidence="4">
    <location>
        <position position="1"/>
    </location>
</feature>
<accession>A0AAV4M8R0</accession>
<dbReference type="AlphaFoldDB" id="A0AAV4M8R0"/>
<proteinExistence type="predicted"/>
<comment type="caution">
    <text evidence="4">The sequence shown here is derived from an EMBL/GenBank/DDBJ whole genome shotgun (WGS) entry which is preliminary data.</text>
</comment>
<dbReference type="InterPro" id="IPR003961">
    <property type="entry name" value="FN3_dom"/>
</dbReference>
<feature type="transmembrane region" description="Helical" evidence="2">
    <location>
        <begin position="174"/>
        <end position="198"/>
    </location>
</feature>
<feature type="domain" description="Fibronectin type-III" evidence="3">
    <location>
        <begin position="50"/>
        <end position="153"/>
    </location>
</feature>
<dbReference type="Gene3D" id="2.60.40.10">
    <property type="entry name" value="Immunoglobulins"/>
    <property type="match status" value="1"/>
</dbReference>
<evidence type="ECO:0000256" key="1">
    <source>
        <dbReference type="SAM" id="MobiDB-lite"/>
    </source>
</evidence>
<name>A0AAV4M8R0_CAEEX</name>
<evidence type="ECO:0000259" key="3">
    <source>
        <dbReference type="PROSITE" id="PS50853"/>
    </source>
</evidence>
<organism evidence="4 5">
    <name type="scientific">Caerostris extrusa</name>
    <name type="common">Bark spider</name>
    <name type="synonym">Caerostris bankana</name>
    <dbReference type="NCBI Taxonomy" id="172846"/>
    <lineage>
        <taxon>Eukaryota</taxon>
        <taxon>Metazoa</taxon>
        <taxon>Ecdysozoa</taxon>
        <taxon>Arthropoda</taxon>
        <taxon>Chelicerata</taxon>
        <taxon>Arachnida</taxon>
        <taxon>Araneae</taxon>
        <taxon>Araneomorphae</taxon>
        <taxon>Entelegynae</taxon>
        <taxon>Araneoidea</taxon>
        <taxon>Araneidae</taxon>
        <taxon>Caerostris</taxon>
    </lineage>
</organism>
<sequence>AKHQNGLSTDNSYVAAKHRSQHGRIMGQTTNVIINPPSIESSARPGCSLQTNHLQHAASWATWAGCPSLQTTNPPSIESQHGRIMGYYVGYRMSQSPDNYVFQQVESNPRTEHQSTYIRGLRPSTHYDIVLKAFNSVGDGPRSSKTSGKTLETDPAPSPAFGKRESSLPFYKNIALVVSILVCSLVVLVLLFAAVVCFKKHSHDQRDEDDYESNKAVGDSLKMSVTSMSLPAKPPKLPHYICPTGKIEYAEPYACNDSAVSKQMEHFCEQRFDIRTGKYRFVAKPNQKSCLPTKTHPKMGRQLNISNYCPSPSLPPKANVSC</sequence>
<dbReference type="PROSITE" id="PS50853">
    <property type="entry name" value="FN3"/>
    <property type="match status" value="1"/>
</dbReference>
<dbReference type="InterPro" id="IPR036116">
    <property type="entry name" value="FN3_sf"/>
</dbReference>
<dbReference type="CDD" id="cd00063">
    <property type="entry name" value="FN3"/>
    <property type="match status" value="1"/>
</dbReference>
<gene>
    <name evidence="4" type="primary">X975_16838</name>
    <name evidence="4" type="ORF">CEXT_542771</name>
</gene>
<dbReference type="Pfam" id="PF00041">
    <property type="entry name" value="fn3"/>
    <property type="match status" value="1"/>
</dbReference>
<protein>
    <submittedName>
        <fullName evidence="4">Down syndrome cell adhesion molecule-like protein Dscam2</fullName>
    </submittedName>
</protein>
<keyword evidence="2" id="KW-0472">Membrane</keyword>
<evidence type="ECO:0000313" key="4">
    <source>
        <dbReference type="EMBL" id="GIX67214.1"/>
    </source>
</evidence>
<evidence type="ECO:0000256" key="2">
    <source>
        <dbReference type="SAM" id="Phobius"/>
    </source>
</evidence>
<keyword evidence="2" id="KW-0812">Transmembrane</keyword>
<dbReference type="SUPFAM" id="SSF49265">
    <property type="entry name" value="Fibronectin type III"/>
    <property type="match status" value="1"/>
</dbReference>
<dbReference type="InterPro" id="IPR013783">
    <property type="entry name" value="Ig-like_fold"/>
</dbReference>
<evidence type="ECO:0000313" key="5">
    <source>
        <dbReference type="Proteomes" id="UP001054945"/>
    </source>
</evidence>
<dbReference type="Proteomes" id="UP001054945">
    <property type="component" value="Unassembled WGS sequence"/>
</dbReference>
<feature type="region of interest" description="Disordered" evidence="1">
    <location>
        <begin position="139"/>
        <end position="161"/>
    </location>
</feature>
<reference evidence="4 5" key="1">
    <citation type="submission" date="2021-06" db="EMBL/GenBank/DDBJ databases">
        <title>Caerostris extrusa draft genome.</title>
        <authorList>
            <person name="Kono N."/>
            <person name="Arakawa K."/>
        </authorList>
    </citation>
    <scope>NUCLEOTIDE SEQUENCE [LARGE SCALE GENOMIC DNA]</scope>
</reference>